<dbReference type="PRINTS" id="PR00747">
    <property type="entry name" value="GLYHDRLASE47"/>
</dbReference>
<dbReference type="InterPro" id="IPR001382">
    <property type="entry name" value="Glyco_hydro_47"/>
</dbReference>
<evidence type="ECO:0000256" key="1">
    <source>
        <dbReference type="ARBA" id="ARBA00001913"/>
    </source>
</evidence>
<keyword evidence="4 11" id="KW-0479">Metal-binding</keyword>
<dbReference type="PANTHER" id="PTHR11742:SF55">
    <property type="entry name" value="ENDOPLASMIC RETICULUM MANNOSYL-OLIGOSACCHARIDE 1,2-ALPHA-MANNOSIDASE"/>
    <property type="match status" value="1"/>
</dbReference>
<evidence type="ECO:0000256" key="2">
    <source>
        <dbReference type="ARBA" id="ARBA00004922"/>
    </source>
</evidence>
<dbReference type="PANTHER" id="PTHR11742">
    <property type="entry name" value="MANNOSYL-OLIGOSACCHARIDE ALPHA-1,2-MANNOSIDASE-RELATED"/>
    <property type="match status" value="1"/>
</dbReference>
<evidence type="ECO:0000256" key="8">
    <source>
        <dbReference type="ARBA" id="ARBA00047669"/>
    </source>
</evidence>
<feature type="active site" evidence="10">
    <location>
        <position position="614"/>
    </location>
</feature>
<proteinExistence type="inferred from homology"/>
<dbReference type="GO" id="GO:0005509">
    <property type="term" value="F:calcium ion binding"/>
    <property type="evidence" value="ECO:0007669"/>
    <property type="project" value="InterPro"/>
</dbReference>
<evidence type="ECO:0000313" key="14">
    <source>
        <dbReference type="EMBL" id="CAE8600741.1"/>
    </source>
</evidence>
<dbReference type="GO" id="GO:0005975">
    <property type="term" value="P:carbohydrate metabolic process"/>
    <property type="evidence" value="ECO:0007669"/>
    <property type="project" value="InterPro"/>
</dbReference>
<evidence type="ECO:0000256" key="9">
    <source>
        <dbReference type="ARBA" id="ARBA00048605"/>
    </source>
</evidence>
<dbReference type="GO" id="GO:0005783">
    <property type="term" value="C:endoplasmic reticulum"/>
    <property type="evidence" value="ECO:0007669"/>
    <property type="project" value="TreeGrafter"/>
</dbReference>
<feature type="binding site" evidence="11">
    <location>
        <position position="852"/>
    </location>
    <ligand>
        <name>Ca(2+)</name>
        <dbReference type="ChEBI" id="CHEBI:29108"/>
    </ligand>
</feature>
<organism evidence="14 15">
    <name type="scientific">Polarella glacialis</name>
    <name type="common">Dinoflagellate</name>
    <dbReference type="NCBI Taxonomy" id="89957"/>
    <lineage>
        <taxon>Eukaryota</taxon>
        <taxon>Sar</taxon>
        <taxon>Alveolata</taxon>
        <taxon>Dinophyceae</taxon>
        <taxon>Suessiales</taxon>
        <taxon>Suessiaceae</taxon>
        <taxon>Polarella</taxon>
    </lineage>
</organism>
<comment type="catalytic activity">
    <reaction evidence="8">
        <text>N(4)-(alpha-D-Man-(1-&gt;2)-alpha-D-Man-(1-&gt;2)-alpha-D-Man-(1-&gt;3)-[alpha-D-Man-(1-&gt;3)-[alpha-D-Man-(1-&gt;2)-alpha-D-Man-(1-&gt;6)]-alpha-D-Man-(1-&gt;6)]-beta-D-Man-(1-&gt;4)-beta-D-GlcNAc-(1-&gt;4)-beta-D-GlcNAc)-L-asparaginyl-[protein] (N-glucan mannose isomer 8A1,2,3B1,3) + 3 H2O = N(4)-(alpha-D-Man-(1-&gt;3)-[alpha-D-Man-(1-&gt;3)-[alpha-D-Man-(1-&gt;6)]-alpha-D-Man-(1-&gt;6)]-beta-D-Man-(1-&gt;4)-beta-D-GlcNAc-(1-&gt;4)-beta-D-GlcNAc)-L-asparaginyl-[protein] (N-glucan mannose isomer 5A1,2) + 3 beta-D-mannose</text>
        <dbReference type="Rhea" id="RHEA:56028"/>
        <dbReference type="Rhea" id="RHEA-COMP:14358"/>
        <dbReference type="Rhea" id="RHEA-COMP:14367"/>
        <dbReference type="ChEBI" id="CHEBI:15377"/>
        <dbReference type="ChEBI" id="CHEBI:28563"/>
        <dbReference type="ChEBI" id="CHEBI:59087"/>
        <dbReference type="ChEBI" id="CHEBI:60628"/>
        <dbReference type="EC" id="3.2.1.113"/>
    </reaction>
</comment>
<dbReference type="InterPro" id="IPR050749">
    <property type="entry name" value="Glycosyl_Hydrolase_47"/>
</dbReference>
<dbReference type="AlphaFoldDB" id="A0A813EML0"/>
<gene>
    <name evidence="14" type="ORF">PGLA1383_LOCUS19047</name>
</gene>
<dbReference type="EC" id="3.2.1.-" evidence="13"/>
<dbReference type="InterPro" id="IPR036026">
    <property type="entry name" value="Seven-hairpin_glycosidases"/>
</dbReference>
<dbReference type="Proteomes" id="UP000654075">
    <property type="component" value="Unassembled WGS sequence"/>
</dbReference>
<comment type="caution">
    <text evidence="14">The sequence shown here is derived from an EMBL/GenBank/DDBJ whole genome shotgun (WGS) entry which is preliminary data.</text>
</comment>
<dbReference type="EMBL" id="CAJNNV010012405">
    <property type="protein sequence ID" value="CAE8600741.1"/>
    <property type="molecule type" value="Genomic_DNA"/>
</dbReference>
<comment type="pathway">
    <text evidence="2">Protein modification; protein glycosylation.</text>
</comment>
<dbReference type="InterPro" id="IPR012341">
    <property type="entry name" value="6hp_glycosidase-like_sf"/>
</dbReference>
<keyword evidence="13" id="KW-0326">Glycosidase</keyword>
<sequence length="862" mass="94808">MGHISNVSNVGFQEQGSLAREGSFQWRGPKALEPLSHWNCSKDCDDDDRKAVRLTPPSSSEEPTFSLVLLAAAALLCFFLMPHSYAASGIGRQGELPQRITRQDAGDLITDIPSPSLRGCCGEPTEFRWIFLDQEDQAEAGRPFRTRLLARDRLGRQARPSACDALRVGLDLSGRARLSSDTLPSAWRRSELELYIENELAEVVRAQVRIQSPDPEADVLLHTSQIRFAPGPMHGFSLRVELSSDSGGGTVGGSWQTSVPLSVIASIQDRFGNPTTLNPQILGGGKLLLRSNAAKGALEIKPEDGTMFLDRSGEARAVIRGLSPGSVEVWLEQVGGNAPPGHMQELRARTAHSLSFASNFASHSASAHAAAPRVVKASPRAEFEAARTGISDADANWLAKADEVREAFRWAWKGYKTNAWGFDELQPVSRKGRDSFGGVGLTILDSMSTIWLMGLDDEFEEAAAFVRDTLDFARADSDVSVFELTIRGVGGLLGAHTLSGQQVFLDKAKELGERLLPAFDTPSRLPLPRLNIARGRGPSSGEPTILSEAGSCQLEFRSLSARTGDRRFQKAADDAFEAIQSSGLKGLLPVYLTPTMVSPVKAVASKFAFGALADSYYEYLLKQWLQSPSETRFKDSFLQVMDELPSIIRPLPDSAEQRKAQGETKFKLIEVSPSGDPIWKMDHLSCFAPALIALGLDNLPQADLLKSGRNHTWTRLAEGLTASCFEMWSSTPTGLAPEYVMVNPSPPHNFMQTPPDGRHSFLRPETAESLFYLHRLTGDEKYRKWGEQMFNAIVKHAQVDTGGFSSIRDVKTLPISRLDEMQSFLMAETFKYLFLLFSPPKTLDMKRFVLNTEGHPFPRNEL</sequence>
<evidence type="ECO:0000256" key="6">
    <source>
        <dbReference type="ARBA" id="ARBA00022837"/>
    </source>
</evidence>
<evidence type="ECO:0000256" key="5">
    <source>
        <dbReference type="ARBA" id="ARBA00022801"/>
    </source>
</evidence>
<accession>A0A813EML0</accession>
<evidence type="ECO:0000256" key="10">
    <source>
        <dbReference type="PIRSR" id="PIRSR601382-1"/>
    </source>
</evidence>
<keyword evidence="6 11" id="KW-0106">Calcium</keyword>
<evidence type="ECO:0000256" key="4">
    <source>
        <dbReference type="ARBA" id="ARBA00022723"/>
    </source>
</evidence>
<comment type="cofactor">
    <cofactor evidence="1 11">
        <name>Ca(2+)</name>
        <dbReference type="ChEBI" id="CHEBI:29108"/>
    </cofactor>
</comment>
<evidence type="ECO:0000256" key="7">
    <source>
        <dbReference type="ARBA" id="ARBA00023157"/>
    </source>
</evidence>
<feature type="active site" description="Proton donor" evidence="10">
    <location>
        <position position="738"/>
    </location>
</feature>
<dbReference type="SUPFAM" id="SSF48225">
    <property type="entry name" value="Seven-hairpin glycosidases"/>
    <property type="match status" value="1"/>
</dbReference>
<keyword evidence="15" id="KW-1185">Reference proteome</keyword>
<evidence type="ECO:0000256" key="3">
    <source>
        <dbReference type="ARBA" id="ARBA00007658"/>
    </source>
</evidence>
<feature type="active site" evidence="10">
    <location>
        <position position="765"/>
    </location>
</feature>
<evidence type="ECO:0000313" key="15">
    <source>
        <dbReference type="Proteomes" id="UP000654075"/>
    </source>
</evidence>
<dbReference type="GO" id="GO:0004571">
    <property type="term" value="F:mannosyl-oligosaccharide 1,2-alpha-mannosidase activity"/>
    <property type="evidence" value="ECO:0007669"/>
    <property type="project" value="UniProtKB-EC"/>
</dbReference>
<keyword evidence="7 12" id="KW-1015">Disulfide bond</keyword>
<dbReference type="Pfam" id="PF01532">
    <property type="entry name" value="Glyco_hydro_47"/>
    <property type="match status" value="1"/>
</dbReference>
<comment type="similarity">
    <text evidence="3 13">Belongs to the glycosyl hydrolase 47 family.</text>
</comment>
<keyword evidence="5 13" id="KW-0378">Hydrolase</keyword>
<feature type="active site" description="Proton donor" evidence="10">
    <location>
        <position position="483"/>
    </location>
</feature>
<dbReference type="OrthoDB" id="8118055at2759"/>
<evidence type="ECO:0000256" key="12">
    <source>
        <dbReference type="PIRSR" id="PIRSR601382-3"/>
    </source>
</evidence>
<reference evidence="14" key="1">
    <citation type="submission" date="2021-02" db="EMBL/GenBank/DDBJ databases">
        <authorList>
            <person name="Dougan E. K."/>
            <person name="Rhodes N."/>
            <person name="Thang M."/>
            <person name="Chan C."/>
        </authorList>
    </citation>
    <scope>NUCLEOTIDE SEQUENCE</scope>
</reference>
<evidence type="ECO:0000256" key="13">
    <source>
        <dbReference type="RuleBase" id="RU361193"/>
    </source>
</evidence>
<protein>
    <recommendedName>
        <fullName evidence="13">alpha-1,2-Mannosidase</fullName>
        <ecNumber evidence="13">3.2.1.-</ecNumber>
    </recommendedName>
</protein>
<comment type="catalytic activity">
    <reaction evidence="9">
        <text>N(4)-(alpha-D-Man-(1-&gt;2)-alpha-D-Man-(1-&gt;2)-alpha-D-Man-(1-&gt;3)-[alpha-D-Man-(1-&gt;2)-alpha-D-Man-(1-&gt;3)-[alpha-D-Man-(1-&gt;2)-alpha-D-Man-(1-&gt;6)]-alpha-D-Man-(1-&gt;6)]-beta-D-Man-(1-&gt;4)-beta-D-GlcNAc-(1-&gt;4)-beta-D-GlcNAc)-L-asparaginyl-[protein] (N-glucan mannose isomer 9A1,2,3B1,2,3) + 4 H2O = N(4)-(alpha-D-Man-(1-&gt;3)-[alpha-D-Man-(1-&gt;3)-[alpha-D-Man-(1-&gt;6)]-alpha-D-Man-(1-&gt;6)]-beta-D-Man-(1-&gt;4)-beta-D-GlcNAc-(1-&gt;4)-beta-D-GlcNAc)-L-asparaginyl-[protein] (N-glucan mannose isomer 5A1,2) + 4 beta-D-mannose</text>
        <dbReference type="Rhea" id="RHEA:56008"/>
        <dbReference type="Rhea" id="RHEA-COMP:14356"/>
        <dbReference type="Rhea" id="RHEA-COMP:14367"/>
        <dbReference type="ChEBI" id="CHEBI:15377"/>
        <dbReference type="ChEBI" id="CHEBI:28563"/>
        <dbReference type="ChEBI" id="CHEBI:59087"/>
        <dbReference type="ChEBI" id="CHEBI:139493"/>
        <dbReference type="EC" id="3.2.1.113"/>
    </reaction>
</comment>
<feature type="disulfide bond" evidence="12">
    <location>
        <begin position="686"/>
        <end position="724"/>
    </location>
</feature>
<name>A0A813EML0_POLGL</name>
<evidence type="ECO:0000256" key="11">
    <source>
        <dbReference type="PIRSR" id="PIRSR601382-2"/>
    </source>
</evidence>
<dbReference type="Gene3D" id="1.50.10.10">
    <property type="match status" value="1"/>
</dbReference>
<dbReference type="GO" id="GO:0016020">
    <property type="term" value="C:membrane"/>
    <property type="evidence" value="ECO:0007669"/>
    <property type="project" value="InterPro"/>
</dbReference>